<feature type="domain" description="DUF7257" evidence="1">
    <location>
        <begin position="167"/>
        <end position="406"/>
    </location>
</feature>
<evidence type="ECO:0000313" key="2">
    <source>
        <dbReference type="EMBL" id="AWH14417.1"/>
    </source>
</evidence>
<dbReference type="InterPro" id="IPR055681">
    <property type="entry name" value="DUF7257"/>
</dbReference>
<proteinExistence type="predicted"/>
<keyword evidence="3" id="KW-1185">Reference proteome</keyword>
<dbReference type="EMBL" id="MH077585">
    <property type="protein sequence ID" value="AWH14417.1"/>
    <property type="molecule type" value="Genomic_DNA"/>
</dbReference>
<protein>
    <submittedName>
        <fullName evidence="2">Minor tail protein</fullName>
    </submittedName>
</protein>
<evidence type="ECO:0000313" key="3">
    <source>
        <dbReference type="Proteomes" id="UP000246238"/>
    </source>
</evidence>
<reference evidence="2 3" key="1">
    <citation type="submission" date="2018-03" db="EMBL/GenBank/DDBJ databases">
        <authorList>
            <person name="Garcia A."/>
            <person name="Gonzalez C."/>
            <person name="Kyle C."/>
            <person name="Talley T."/>
            <person name="Nemeth S."/>
            <person name="Ziemann R."/>
            <person name="Merzevski S."/>
            <person name="Lee S."/>
            <person name="Bowman C.A."/>
            <person name="Russell D.A."/>
            <person name="Pope W.H."/>
            <person name="Jacobs-Sera D."/>
            <person name="Hatfull G.F."/>
        </authorList>
    </citation>
    <scope>NUCLEOTIDE SEQUENCE [LARGE SCALE GENOMIC DNA]</scope>
</reference>
<dbReference type="Proteomes" id="UP000246238">
    <property type="component" value="Segment"/>
</dbReference>
<dbReference type="Pfam" id="PF23918">
    <property type="entry name" value="DUF7257"/>
    <property type="match status" value="1"/>
</dbReference>
<sequence>MTDVVRYPAGPITPHGWYFLTKGQEPMMRLTAHDGSVEFYLMGGHSIPRRIEAPECLRVPKDGLKGLIPPWKHITQKGATQDGVTHVDALLEPTEVELTVWARGRDGKYTRQIVRHLYGSIDAIKEAKLDFLTPDGGHWWANVRWFQGAPKDPVIGAQEKRQRISLRLQADTGCWRTYDHSDSFGFIYDSMVENFDTDHRSTQDLGDVPQFYFGEGGGYCTSDGRQMVWVDDPEDPFTTGNREVVNGPWPDFDTDTNNQVIVQQHSGFQEWSVPESARNTIWGRMGFNEDGTWNGSGVRLYYGIGWIRLSYFIDFEEVAVLREQPLIFPPLPTEKFTLVCGYADDERKFRVLRNGLPIMTVKENGTGSPLGPDNRGVGNGMHAASALITQATPAPIGKLSAGDNANVTQSGWLERVNIGDQKMYDDYTLFGPGTFKIYDGPGADEFVEFGPLLPNQIVFLRTDPRVNTTLVQDMTVVPPTPQQLDIFQDALSKFLSFAGMNESAFGDQIKSMFGIRPPQGNLYKYLKGRFSERAAIPPMSPGRGAQPYHVKVEIVGGNADSRIIASGTPLRRYPL</sequence>
<evidence type="ECO:0000259" key="1">
    <source>
        <dbReference type="Pfam" id="PF23918"/>
    </source>
</evidence>
<organism evidence="2 3">
    <name type="scientific">Mycobacterium phage TChen</name>
    <dbReference type="NCBI Taxonomy" id="2163598"/>
    <lineage>
        <taxon>Viruses</taxon>
        <taxon>Duplodnaviria</taxon>
        <taxon>Heunggongvirae</taxon>
        <taxon>Uroviricota</taxon>
        <taxon>Caudoviricetes</taxon>
        <taxon>Gracegardnervirinae</taxon>
        <taxon>Thetabobvirus</taxon>
        <taxon>Thetabobvirus tchen</taxon>
        <taxon>Mycobacterium virus TChen</taxon>
    </lineage>
</organism>
<dbReference type="GeneID" id="55608176"/>
<dbReference type="KEGG" id="vg:55608176"/>
<dbReference type="RefSeq" id="YP_009837972.1">
    <property type="nucleotide sequence ID" value="NC_048705.1"/>
</dbReference>
<accession>A0A2S1PCX3</accession>
<gene>
    <name evidence="2" type="primary">16</name>
    <name evidence="2" type="ORF">SEA_TCHEN_16</name>
</gene>
<name>A0A2S1PCX3_9CAUD</name>